<dbReference type="EMBL" id="GEDG01010338">
    <property type="protein sequence ID" value="JAP28234.1"/>
    <property type="molecule type" value="Transcribed_RNA"/>
</dbReference>
<evidence type="ECO:0000313" key="1">
    <source>
        <dbReference type="EMBL" id="JAP28234.1"/>
    </source>
</evidence>
<accession>A0A0V0I7K2</accession>
<protein>
    <submittedName>
        <fullName evidence="1">Putative ovule protein</fullName>
    </submittedName>
</protein>
<sequence>MLYYMKHVILHSCGCHWSLQMCLLQLKLPRSNYLEFCDLHFSSIKLFALFSPFSSMANQELL</sequence>
<organism evidence="1">
    <name type="scientific">Solanum chacoense</name>
    <name type="common">Chaco potato</name>
    <dbReference type="NCBI Taxonomy" id="4108"/>
    <lineage>
        <taxon>Eukaryota</taxon>
        <taxon>Viridiplantae</taxon>
        <taxon>Streptophyta</taxon>
        <taxon>Embryophyta</taxon>
        <taxon>Tracheophyta</taxon>
        <taxon>Spermatophyta</taxon>
        <taxon>Magnoliopsida</taxon>
        <taxon>eudicotyledons</taxon>
        <taxon>Gunneridae</taxon>
        <taxon>Pentapetalae</taxon>
        <taxon>asterids</taxon>
        <taxon>lamiids</taxon>
        <taxon>Solanales</taxon>
        <taxon>Solanaceae</taxon>
        <taxon>Solanoideae</taxon>
        <taxon>Solaneae</taxon>
        <taxon>Solanum</taxon>
    </lineage>
</organism>
<proteinExistence type="predicted"/>
<reference evidence="1" key="1">
    <citation type="submission" date="2015-12" db="EMBL/GenBank/DDBJ databases">
        <title>Gene expression during late stages of embryo sac development: a critical building block for successful pollen-pistil interactions.</title>
        <authorList>
            <person name="Liu Y."/>
            <person name="Joly V."/>
            <person name="Sabar M."/>
            <person name="Matton D.P."/>
        </authorList>
    </citation>
    <scope>NUCLEOTIDE SEQUENCE</scope>
</reference>
<name>A0A0V0I7K2_SOLCH</name>
<dbReference type="AlphaFoldDB" id="A0A0V0I7K2"/>